<feature type="compositionally biased region" description="Polar residues" evidence="1">
    <location>
        <begin position="15"/>
        <end position="32"/>
    </location>
</feature>
<evidence type="ECO:0000313" key="3">
    <source>
        <dbReference type="EMBL" id="KAJ3561625.1"/>
    </source>
</evidence>
<keyword evidence="4" id="KW-1185">Reference proteome</keyword>
<sequence length="402" mass="43271">MPPTSRSKAKPAETTCGSSQVVANPPSYSSVDVLSEAESIETDLSHTDSDSASEEHDLPNRKCDEDEVEAEAAEYSEDEDEDDDDSGADDDNRRSEDSLSSDEVLPPPTAGRKVHGVTSKGAFTSAFERSLHGGPALSKKARKSKKTYVVYRGWKPGVFATWPAASLQTVKFAGACVESFPTFRDARLAYDFSKANGTGGIGPLESGQVPDISKMLKADKDSLWLDPDVRVPKAYTIAKRVKYDMGCSNTSETKAAGKTGLKPLKKDDKGDKKADPIAFPTLTEEDFVKDADDLATLSKQLSLTCAPMFPGATYLAPTPSSTSAIERVEPRQNGPRSPRHVFDQIYVVIRGTTPGIYNGLSAALKGIGDPDHPNAYVEVAANRVEALKIYSKATLLNEVVDL</sequence>
<dbReference type="Pfam" id="PF01693">
    <property type="entry name" value="Cauli_VI"/>
    <property type="match status" value="1"/>
</dbReference>
<dbReference type="InterPro" id="IPR037056">
    <property type="entry name" value="RNase_H1_N_sf"/>
</dbReference>
<dbReference type="Proteomes" id="UP001213000">
    <property type="component" value="Unassembled WGS sequence"/>
</dbReference>
<evidence type="ECO:0000313" key="4">
    <source>
        <dbReference type="Proteomes" id="UP001213000"/>
    </source>
</evidence>
<feature type="domain" description="Ribonuclease H1 N-terminal" evidence="2">
    <location>
        <begin position="146"/>
        <end position="187"/>
    </location>
</feature>
<comment type="caution">
    <text evidence="3">The sequence shown here is derived from an EMBL/GenBank/DDBJ whole genome shotgun (WGS) entry which is preliminary data.</text>
</comment>
<organism evidence="3 4">
    <name type="scientific">Leucocoprinus birnbaumii</name>
    <dbReference type="NCBI Taxonomy" id="56174"/>
    <lineage>
        <taxon>Eukaryota</taxon>
        <taxon>Fungi</taxon>
        <taxon>Dikarya</taxon>
        <taxon>Basidiomycota</taxon>
        <taxon>Agaricomycotina</taxon>
        <taxon>Agaricomycetes</taxon>
        <taxon>Agaricomycetidae</taxon>
        <taxon>Agaricales</taxon>
        <taxon>Agaricineae</taxon>
        <taxon>Agaricaceae</taxon>
        <taxon>Leucocoprinus</taxon>
    </lineage>
</organism>
<dbReference type="AlphaFoldDB" id="A0AAD5VLL8"/>
<proteinExistence type="predicted"/>
<gene>
    <name evidence="3" type="ORF">NP233_g10085</name>
</gene>
<dbReference type="InterPro" id="IPR011320">
    <property type="entry name" value="RNase_H1_N"/>
</dbReference>
<dbReference type="Gene3D" id="3.40.970.10">
    <property type="entry name" value="Ribonuclease H1, N-terminal domain"/>
    <property type="match status" value="1"/>
</dbReference>
<dbReference type="EMBL" id="JANIEX010000977">
    <property type="protein sequence ID" value="KAJ3561625.1"/>
    <property type="molecule type" value="Genomic_DNA"/>
</dbReference>
<feature type="region of interest" description="Disordered" evidence="1">
    <location>
        <begin position="1"/>
        <end position="117"/>
    </location>
</feature>
<accession>A0AAD5VLL8</accession>
<name>A0AAD5VLL8_9AGAR</name>
<evidence type="ECO:0000256" key="1">
    <source>
        <dbReference type="SAM" id="MobiDB-lite"/>
    </source>
</evidence>
<feature type="compositionally biased region" description="Acidic residues" evidence="1">
    <location>
        <begin position="65"/>
        <end position="89"/>
    </location>
</feature>
<evidence type="ECO:0000259" key="2">
    <source>
        <dbReference type="Pfam" id="PF01693"/>
    </source>
</evidence>
<feature type="region of interest" description="Disordered" evidence="1">
    <location>
        <begin position="252"/>
        <end position="272"/>
    </location>
</feature>
<reference evidence="3" key="1">
    <citation type="submission" date="2022-07" db="EMBL/GenBank/DDBJ databases">
        <title>Genome Sequence of Leucocoprinus birnbaumii.</title>
        <authorList>
            <person name="Buettner E."/>
        </authorList>
    </citation>
    <scope>NUCLEOTIDE SEQUENCE</scope>
    <source>
        <strain evidence="3">VT141</strain>
    </source>
</reference>
<protein>
    <recommendedName>
        <fullName evidence="2">Ribonuclease H1 N-terminal domain-containing protein</fullName>
    </recommendedName>
</protein>
<dbReference type="SUPFAM" id="SSF55658">
    <property type="entry name" value="L9 N-domain-like"/>
    <property type="match status" value="1"/>
</dbReference>
<dbReference type="InterPro" id="IPR009027">
    <property type="entry name" value="Ribosomal_bL9/RNase_H1_N"/>
</dbReference>
<feature type="compositionally biased region" description="Basic and acidic residues" evidence="1">
    <location>
        <begin position="43"/>
        <end position="64"/>
    </location>
</feature>